<dbReference type="OrthoDB" id="10482352at2759"/>
<sequence>MRVKLIQILDLVDKHGVQIIALQETKLREYSFLKVHIYSVYRMDRPSESGGGLVLLIRNLNFNKIVFPVQDSNLELGNIKRFRPFVRLKDSSLATLFAKRDLLRQELATSNDIADKIKLRKLNAEIKQQYITQKRESWKTICSSIYARAPNSKLWRFAKSFSNDQPQVKDNNIVLDS</sequence>
<protein>
    <submittedName>
        <fullName evidence="1">Uncharacterized protein</fullName>
    </submittedName>
</protein>
<proteinExistence type="predicted"/>
<accession>A0A8X6LM29</accession>
<dbReference type="Gene3D" id="3.60.10.10">
    <property type="entry name" value="Endonuclease/exonuclease/phosphatase"/>
    <property type="match status" value="1"/>
</dbReference>
<evidence type="ECO:0000313" key="2">
    <source>
        <dbReference type="Proteomes" id="UP000887116"/>
    </source>
</evidence>
<dbReference type="AlphaFoldDB" id="A0A8X6LM29"/>
<evidence type="ECO:0000313" key="1">
    <source>
        <dbReference type="EMBL" id="GFR12459.1"/>
    </source>
</evidence>
<name>A0A8X6LM29_TRICU</name>
<keyword evidence="2" id="KW-1185">Reference proteome</keyword>
<dbReference type="InterPro" id="IPR036691">
    <property type="entry name" value="Endo/exonu/phosph_ase_sf"/>
</dbReference>
<gene>
    <name evidence="1" type="ORF">TNCT_739071</name>
</gene>
<organism evidence="1 2">
    <name type="scientific">Trichonephila clavata</name>
    <name type="common">Joro spider</name>
    <name type="synonym">Nephila clavata</name>
    <dbReference type="NCBI Taxonomy" id="2740835"/>
    <lineage>
        <taxon>Eukaryota</taxon>
        <taxon>Metazoa</taxon>
        <taxon>Ecdysozoa</taxon>
        <taxon>Arthropoda</taxon>
        <taxon>Chelicerata</taxon>
        <taxon>Arachnida</taxon>
        <taxon>Araneae</taxon>
        <taxon>Araneomorphae</taxon>
        <taxon>Entelegynae</taxon>
        <taxon>Araneoidea</taxon>
        <taxon>Nephilidae</taxon>
        <taxon>Trichonephila</taxon>
    </lineage>
</organism>
<dbReference type="Proteomes" id="UP000887116">
    <property type="component" value="Unassembled WGS sequence"/>
</dbReference>
<reference evidence="1" key="1">
    <citation type="submission" date="2020-07" db="EMBL/GenBank/DDBJ databases">
        <title>Multicomponent nature underlies the extraordinary mechanical properties of spider dragline silk.</title>
        <authorList>
            <person name="Kono N."/>
            <person name="Nakamura H."/>
            <person name="Mori M."/>
            <person name="Yoshida Y."/>
            <person name="Ohtoshi R."/>
            <person name="Malay A.D."/>
            <person name="Moran D.A.P."/>
            <person name="Tomita M."/>
            <person name="Numata K."/>
            <person name="Arakawa K."/>
        </authorList>
    </citation>
    <scope>NUCLEOTIDE SEQUENCE</scope>
</reference>
<comment type="caution">
    <text evidence="1">The sequence shown here is derived from an EMBL/GenBank/DDBJ whole genome shotgun (WGS) entry which is preliminary data.</text>
</comment>
<dbReference type="EMBL" id="BMAO01016971">
    <property type="protein sequence ID" value="GFR12459.1"/>
    <property type="molecule type" value="Genomic_DNA"/>
</dbReference>